<name>A0A098BJU4_9NOCA</name>
<proteinExistence type="predicted"/>
<accession>A0A098BJU4</accession>
<sequence length="109" mass="11201">MPESVPGAGYVVGALIAMFVVTVGLRAVPFAALARLRESDVVGYLGGAMPAGVMVILVMYTLRDVGPATWLPAVLGLAGTVAVHLWRRSAALSTVAGTAIYVLAGAFWS</sequence>
<evidence type="ECO:0000313" key="1">
    <source>
        <dbReference type="EMBL" id="CDZ87951.1"/>
    </source>
</evidence>
<dbReference type="KEGG" id="rrz:CS378_14135"/>
<dbReference type="OrthoDB" id="5324916at2"/>
<evidence type="ECO:0000313" key="2">
    <source>
        <dbReference type="Proteomes" id="UP000042997"/>
    </source>
</evidence>
<dbReference type="Pfam" id="PF05437">
    <property type="entry name" value="AzlD"/>
    <property type="match status" value="1"/>
</dbReference>
<reference evidence="1 2" key="1">
    <citation type="journal article" date="2014" name="Genome Announc.">
        <title>Draft Genome Sequence of Propane- and Butane-Oxidizing Actinobacterium Rhodococcus ruber IEGM 231.</title>
        <authorList>
            <person name="Ivshina I.B."/>
            <person name="Kuyukina M.S."/>
            <person name="Krivoruchko A.V."/>
            <person name="Barbe V."/>
            <person name="Fischer C."/>
        </authorList>
    </citation>
    <scope>NUCLEOTIDE SEQUENCE [LARGE SCALE GENOMIC DNA]</scope>
</reference>
<dbReference type="eggNOG" id="COG1687">
    <property type="taxonomic scope" value="Bacteria"/>
</dbReference>
<dbReference type="InterPro" id="IPR008407">
    <property type="entry name" value="Brnchd-chn_aa_trnsp_AzlD"/>
</dbReference>
<protein>
    <submittedName>
        <fullName evidence="1">Branched-chain amino acid permease</fullName>
    </submittedName>
</protein>
<dbReference type="EMBL" id="CCSD01000046">
    <property type="protein sequence ID" value="CDZ87951.1"/>
    <property type="molecule type" value="Genomic_DNA"/>
</dbReference>
<gene>
    <name evidence="1" type="ORF">RHRU231_360071</name>
</gene>
<dbReference type="PIRSF" id="PIRSF003203">
    <property type="entry name" value="AzlD"/>
    <property type="match status" value="1"/>
</dbReference>
<dbReference type="Proteomes" id="UP000042997">
    <property type="component" value="Unassembled WGS sequence"/>
</dbReference>
<organism evidence="1 2">
    <name type="scientific">Rhodococcus ruber</name>
    <dbReference type="NCBI Taxonomy" id="1830"/>
    <lineage>
        <taxon>Bacteria</taxon>
        <taxon>Bacillati</taxon>
        <taxon>Actinomycetota</taxon>
        <taxon>Actinomycetes</taxon>
        <taxon>Mycobacteriales</taxon>
        <taxon>Nocardiaceae</taxon>
        <taxon>Rhodococcus</taxon>
    </lineage>
</organism>
<dbReference type="RefSeq" id="WP_003934551.1">
    <property type="nucleotide sequence ID" value="NZ_CP023714.1"/>
</dbReference>
<dbReference type="GeneID" id="66838115"/>
<dbReference type="AlphaFoldDB" id="A0A098BJU4"/>